<keyword evidence="4" id="KW-0812">Transmembrane</keyword>
<keyword evidence="4" id="KW-1133">Transmembrane helix</keyword>
<evidence type="ECO:0000313" key="7">
    <source>
        <dbReference type="Proteomes" id="UP000694844"/>
    </source>
</evidence>
<name>A0A8B8DD29_CRAVI</name>
<comment type="caution">
    <text evidence="2">Lacks conserved residue(s) required for the propagation of feature annotation.</text>
</comment>
<sequence>MLLSWTLFLVANIISIRSGGQDGQGGPSLIIGVSNPAALLAFTPIPVGDNSSFSNSNVLLSTSNVQITSLASDPNKGVVFMAMLDTIYMIFNYTISESNFFMIPVLKGKSSALGQIAVDYISNNLYWCDPLHQWIAIKPAYNNNNDIYKVLIHKDLRQPEGLALDPHKRLMFFSDNGPTPRIEKAYLDGQDREVIVYAGLSRVLSLSVDVQNNILYWVDNMRHTIEASNYDGSNRRVIRRINGIQFTGLFYFQGLLHAVSATNRMMFGIDGLSGVMVYFRTLSSIQPFTVSVYNTEVQSSNNDPCSNLSCEHMCVSTKSGPKCLCSEEYTLAADARSCTDRAAILGERGFIVSNGTMFAMHDVRTISGLEKSYYKYYKLFRTFAESSAFDAKSEIIYVLDNKNNSLKKENMRTLEERTLASTVNGKGLIFDWIANLLGWIQAQSTVISYSINSGTTEIIYSNLHKLTSLTVDSQNGVLYWISAKTGSMSIERGTWTRETLRVVISATNLNKPYSLQFDVTSQRLFWLDRLHLKSSSTDGSDIKSHVNTMGATDAFVFKGFFGWINGDKIYFTRQSSDTVDYVSETVQNPKSVAVFDAILQQDKRDTCQILNGGCEDICIPVTNGRRCECDIGLKLQADNTCDSDALVTNFIMVTDYSHGRLLQISLQNGSIVKLPIAATTNEIALDQTTQTLFYTDKQKKTIMSTTLYETQSSLIHKTGSAHVNRLAIDYSTGNLYYTAEGFIGTIHRSLMLHKTVLSNLLFPTEIILCPSQGFLFWVEFGNTAQISRANMDGTARICIATTNLGLPTGLAIDFALNRLYWTDGYLNHIEVSDLNGCNRRVLATDTDADLMSIGIHGQYLYYTALNRQRITKMDKTTGSIVSFMSDQPELGRLGSLDIHTDGRRDVSVSCSNKNGRCSTFCFPTPSGRTCGCQDSVNLQSDNLTCGGVLQCPSSLENAVLSSDCLRRSGDSCSFSCAQGYIPSTTNKLVCTNKGIWNQDTAKLCSSRKEDEVHSGNTMYMYMLGAALGIGALVIVMFFLQYRGP</sequence>
<dbReference type="PANTHER" id="PTHR46513:SF13">
    <property type="entry name" value="EGF-LIKE DOMAIN-CONTAINING PROTEIN"/>
    <property type="match status" value="1"/>
</dbReference>
<evidence type="ECO:0000256" key="3">
    <source>
        <dbReference type="PROSITE-ProRule" id="PRU00461"/>
    </source>
</evidence>
<dbReference type="KEGG" id="cvn:111125678"/>
<feature type="domain" description="Sushi" evidence="6">
    <location>
        <begin position="949"/>
        <end position="1006"/>
    </location>
</feature>
<dbReference type="RefSeq" id="XP_022325439.1">
    <property type="nucleotide sequence ID" value="XM_022469731.1"/>
</dbReference>
<dbReference type="Gene3D" id="2.120.10.30">
    <property type="entry name" value="TolB, C-terminal domain"/>
    <property type="match status" value="3"/>
</dbReference>
<dbReference type="InterPro" id="IPR011042">
    <property type="entry name" value="6-blade_b-propeller_TolB-like"/>
</dbReference>
<dbReference type="Pfam" id="PF00058">
    <property type="entry name" value="Ldl_recept_b"/>
    <property type="match status" value="1"/>
</dbReference>
<feature type="repeat" description="LDL-receptor class B" evidence="3">
    <location>
        <begin position="773"/>
        <end position="816"/>
    </location>
</feature>
<keyword evidence="7" id="KW-1185">Reference proteome</keyword>
<dbReference type="PROSITE" id="PS50923">
    <property type="entry name" value="SUSHI"/>
    <property type="match status" value="1"/>
</dbReference>
<evidence type="ECO:0000313" key="8">
    <source>
        <dbReference type="RefSeq" id="XP_022325439.1"/>
    </source>
</evidence>
<gene>
    <name evidence="8" type="primary">LOC111125678</name>
</gene>
<keyword evidence="2" id="KW-0768">Sushi</keyword>
<dbReference type="Gene3D" id="2.10.70.10">
    <property type="entry name" value="Complement Module, domain 1"/>
    <property type="match status" value="1"/>
</dbReference>
<accession>A0A8B8DD29</accession>
<evidence type="ECO:0000259" key="6">
    <source>
        <dbReference type="PROSITE" id="PS50923"/>
    </source>
</evidence>
<evidence type="ECO:0000256" key="5">
    <source>
        <dbReference type="SAM" id="SignalP"/>
    </source>
</evidence>
<dbReference type="SMART" id="SM00135">
    <property type="entry name" value="LY"/>
    <property type="match status" value="7"/>
</dbReference>
<dbReference type="PANTHER" id="PTHR46513">
    <property type="entry name" value="VITELLOGENIN RECEPTOR-LIKE PROTEIN-RELATED-RELATED"/>
    <property type="match status" value="1"/>
</dbReference>
<dbReference type="CDD" id="cd00033">
    <property type="entry name" value="CCP"/>
    <property type="match status" value="1"/>
</dbReference>
<dbReference type="SUPFAM" id="SSF57196">
    <property type="entry name" value="EGF/Laminin"/>
    <property type="match status" value="2"/>
</dbReference>
<dbReference type="InterPro" id="IPR000436">
    <property type="entry name" value="Sushi_SCR_CCP_dom"/>
</dbReference>
<dbReference type="OrthoDB" id="6157061at2759"/>
<protein>
    <submittedName>
        <fullName evidence="8">Low-density lipoprotein receptor-related protein 6-like isoform X1</fullName>
    </submittedName>
</protein>
<evidence type="ECO:0000256" key="2">
    <source>
        <dbReference type="PROSITE-ProRule" id="PRU00302"/>
    </source>
</evidence>
<evidence type="ECO:0000256" key="1">
    <source>
        <dbReference type="ARBA" id="ARBA00023157"/>
    </source>
</evidence>
<keyword evidence="4" id="KW-0472">Membrane</keyword>
<dbReference type="Pfam" id="PF00084">
    <property type="entry name" value="Sushi"/>
    <property type="match status" value="1"/>
</dbReference>
<dbReference type="AlphaFoldDB" id="A0A8B8DD29"/>
<feature type="transmembrane region" description="Helical" evidence="4">
    <location>
        <begin position="1018"/>
        <end position="1039"/>
    </location>
</feature>
<feature type="signal peptide" evidence="5">
    <location>
        <begin position="1"/>
        <end position="20"/>
    </location>
</feature>
<organism evidence="7 8">
    <name type="scientific">Crassostrea virginica</name>
    <name type="common">Eastern oyster</name>
    <dbReference type="NCBI Taxonomy" id="6565"/>
    <lineage>
        <taxon>Eukaryota</taxon>
        <taxon>Metazoa</taxon>
        <taxon>Spiralia</taxon>
        <taxon>Lophotrochozoa</taxon>
        <taxon>Mollusca</taxon>
        <taxon>Bivalvia</taxon>
        <taxon>Autobranchia</taxon>
        <taxon>Pteriomorphia</taxon>
        <taxon>Ostreida</taxon>
        <taxon>Ostreoidea</taxon>
        <taxon>Ostreidae</taxon>
        <taxon>Crassostrea</taxon>
    </lineage>
</organism>
<reference evidence="8" key="1">
    <citation type="submission" date="2025-08" db="UniProtKB">
        <authorList>
            <consortium name="RefSeq"/>
        </authorList>
    </citation>
    <scope>IDENTIFICATION</scope>
    <source>
        <tissue evidence="8">Whole sample</tissue>
    </source>
</reference>
<dbReference type="PROSITE" id="PS51120">
    <property type="entry name" value="LDLRB"/>
    <property type="match status" value="2"/>
</dbReference>
<proteinExistence type="predicted"/>
<dbReference type="InterPro" id="IPR000742">
    <property type="entry name" value="EGF"/>
</dbReference>
<evidence type="ECO:0000256" key="4">
    <source>
        <dbReference type="SAM" id="Phobius"/>
    </source>
</evidence>
<dbReference type="InterPro" id="IPR050778">
    <property type="entry name" value="Cueball_EGF_LRP_Nidogen"/>
</dbReference>
<dbReference type="InterPro" id="IPR035976">
    <property type="entry name" value="Sushi/SCR/CCP_sf"/>
</dbReference>
<dbReference type="SUPFAM" id="SSF57535">
    <property type="entry name" value="Complement control module/SCR domain"/>
    <property type="match status" value="1"/>
</dbReference>
<dbReference type="InterPro" id="IPR000033">
    <property type="entry name" value="LDLR_classB_rpt"/>
</dbReference>
<dbReference type="SMART" id="SM00181">
    <property type="entry name" value="EGF"/>
    <property type="match status" value="3"/>
</dbReference>
<dbReference type="SUPFAM" id="SSF63825">
    <property type="entry name" value="YWTD domain"/>
    <property type="match status" value="3"/>
</dbReference>
<feature type="repeat" description="LDL-receptor class B" evidence="3">
    <location>
        <begin position="817"/>
        <end position="859"/>
    </location>
</feature>
<keyword evidence="1" id="KW-1015">Disulfide bond</keyword>
<dbReference type="GeneID" id="111125678"/>
<dbReference type="Proteomes" id="UP000694844">
    <property type="component" value="Chromosome 3"/>
</dbReference>
<feature type="chain" id="PRO_5034869336" evidence="5">
    <location>
        <begin position="21"/>
        <end position="1044"/>
    </location>
</feature>
<keyword evidence="5" id="KW-0732">Signal</keyword>